<name>A0A4R8VBU8_9MICO</name>
<gene>
    <name evidence="3" type="ORF">E3N84_10715</name>
</gene>
<keyword evidence="2" id="KW-1133">Transmembrane helix</keyword>
<keyword evidence="4" id="KW-1185">Reference proteome</keyword>
<protein>
    <submittedName>
        <fullName evidence="3">DUF4245 domain-containing protein</fullName>
    </submittedName>
</protein>
<dbReference type="Proteomes" id="UP000298488">
    <property type="component" value="Unassembled WGS sequence"/>
</dbReference>
<sequence length="210" mass="22185">MTERAPRVVAELGRPETPEETAARKAETSRRHREGQTFTNLVIALVVSLAVVLVTVLVVVRPDPPAPPAVDYRTIAAESGSAVPLVVPDLPATWRSNSAVYDGEPVDGVATWYIGFVTPGKQFIALRQGIDANPTWLANQLDTRAETGSATIDGIVWTVYDHRDAKDAGNYAYVMTAASAGSDIVLFGTASDAEFATIASAVSDATTGKG</sequence>
<proteinExistence type="predicted"/>
<accession>A0A4R8VBU8</accession>
<reference evidence="3 4" key="1">
    <citation type="submission" date="2019-03" db="EMBL/GenBank/DDBJ databases">
        <title>Genomics of glacier-inhabiting Cryobacterium strains.</title>
        <authorList>
            <person name="Liu Q."/>
            <person name="Xin Y.-H."/>
        </authorList>
    </citation>
    <scope>NUCLEOTIDE SEQUENCE [LARGE SCALE GENOMIC DNA]</scope>
    <source>
        <strain evidence="3 4">CGMCC 1.10440</strain>
    </source>
</reference>
<keyword evidence="2" id="KW-0812">Transmembrane</keyword>
<dbReference type="InterPro" id="IPR025339">
    <property type="entry name" value="DUF4245"/>
</dbReference>
<evidence type="ECO:0000313" key="3">
    <source>
        <dbReference type="EMBL" id="TFB80459.1"/>
    </source>
</evidence>
<feature type="compositionally biased region" description="Basic and acidic residues" evidence="1">
    <location>
        <begin position="13"/>
        <end position="29"/>
    </location>
</feature>
<dbReference type="OrthoDB" id="4801970at2"/>
<feature type="region of interest" description="Disordered" evidence="1">
    <location>
        <begin position="1"/>
        <end position="31"/>
    </location>
</feature>
<feature type="transmembrane region" description="Helical" evidence="2">
    <location>
        <begin position="38"/>
        <end position="60"/>
    </location>
</feature>
<keyword evidence="2" id="KW-0472">Membrane</keyword>
<comment type="caution">
    <text evidence="3">The sequence shown here is derived from an EMBL/GenBank/DDBJ whole genome shotgun (WGS) entry which is preliminary data.</text>
</comment>
<dbReference type="RefSeq" id="WP_104096315.1">
    <property type="nucleotide sequence ID" value="NZ_JACHBP010000001.1"/>
</dbReference>
<evidence type="ECO:0000313" key="4">
    <source>
        <dbReference type="Proteomes" id="UP000298488"/>
    </source>
</evidence>
<dbReference type="EMBL" id="SOFI01000003">
    <property type="protein sequence ID" value="TFB80459.1"/>
    <property type="molecule type" value="Genomic_DNA"/>
</dbReference>
<evidence type="ECO:0000256" key="2">
    <source>
        <dbReference type="SAM" id="Phobius"/>
    </source>
</evidence>
<evidence type="ECO:0000256" key="1">
    <source>
        <dbReference type="SAM" id="MobiDB-lite"/>
    </source>
</evidence>
<organism evidence="3 4">
    <name type="scientific">Terrimesophilobacter mesophilus</name>
    <dbReference type="NCBI Taxonomy" id="433647"/>
    <lineage>
        <taxon>Bacteria</taxon>
        <taxon>Bacillati</taxon>
        <taxon>Actinomycetota</taxon>
        <taxon>Actinomycetes</taxon>
        <taxon>Micrococcales</taxon>
        <taxon>Microbacteriaceae</taxon>
        <taxon>Terrimesophilobacter</taxon>
    </lineage>
</organism>
<dbReference type="Pfam" id="PF14030">
    <property type="entry name" value="DUF4245"/>
    <property type="match status" value="1"/>
</dbReference>
<dbReference type="AlphaFoldDB" id="A0A4R8VBU8"/>